<keyword evidence="2" id="KW-1185">Reference proteome</keyword>
<evidence type="ECO:0000313" key="2">
    <source>
        <dbReference type="Proteomes" id="UP000663722"/>
    </source>
</evidence>
<reference evidence="1" key="1">
    <citation type="journal article" date="2021" name="Microb. Physiol.">
        <title>Proteogenomic Insights into the Physiology of Marine, Sulfate-Reducing, Filamentous Desulfonema limicola and Desulfonema magnum.</title>
        <authorList>
            <person name="Schnaars V."/>
            <person name="Wohlbrand L."/>
            <person name="Scheve S."/>
            <person name="Hinrichs C."/>
            <person name="Reinhardt R."/>
            <person name="Rabus R."/>
        </authorList>
    </citation>
    <scope>NUCLEOTIDE SEQUENCE</scope>
    <source>
        <strain evidence="1">4be13</strain>
    </source>
</reference>
<accession>A0A975GNF8</accession>
<proteinExistence type="predicted"/>
<sequence>MSVIKFYTLIRCLLFSGYIVQEFEISYAESEADINEFSLPYRRRKSDLTKSMGAMKRKSGEAEQYCICSYNAF</sequence>
<dbReference type="EMBL" id="CP061800">
    <property type="protein sequence ID" value="QTA86833.1"/>
    <property type="molecule type" value="Genomic_DNA"/>
</dbReference>
<dbReference type="RefSeq" id="WP_207682288.1">
    <property type="nucleotide sequence ID" value="NZ_CP061800.1"/>
</dbReference>
<name>A0A975GNF8_9BACT</name>
<evidence type="ECO:0000313" key="1">
    <source>
        <dbReference type="EMBL" id="QTA86833.1"/>
    </source>
</evidence>
<organism evidence="1 2">
    <name type="scientific">Desulfonema magnum</name>
    <dbReference type="NCBI Taxonomy" id="45655"/>
    <lineage>
        <taxon>Bacteria</taxon>
        <taxon>Pseudomonadati</taxon>
        <taxon>Thermodesulfobacteriota</taxon>
        <taxon>Desulfobacteria</taxon>
        <taxon>Desulfobacterales</taxon>
        <taxon>Desulfococcaceae</taxon>
        <taxon>Desulfonema</taxon>
    </lineage>
</organism>
<dbReference type="Proteomes" id="UP000663722">
    <property type="component" value="Chromosome"/>
</dbReference>
<dbReference type="KEGG" id="dmm:dnm_028570"/>
<dbReference type="AlphaFoldDB" id="A0A975GNF8"/>
<gene>
    <name evidence="1" type="ORF">dnm_028570</name>
</gene>
<protein>
    <submittedName>
        <fullName evidence="1">Uncharacterized protein</fullName>
    </submittedName>
</protein>